<protein>
    <submittedName>
        <fullName evidence="3">Uncharacterized protein</fullName>
    </submittedName>
</protein>
<feature type="signal peptide" evidence="2">
    <location>
        <begin position="1"/>
        <end position="23"/>
    </location>
</feature>
<accession>A0A9P6NE34</accession>
<feature type="compositionally biased region" description="Basic and acidic residues" evidence="1">
    <location>
        <begin position="137"/>
        <end position="147"/>
    </location>
</feature>
<evidence type="ECO:0000313" key="4">
    <source>
        <dbReference type="Proteomes" id="UP000886653"/>
    </source>
</evidence>
<sequence>MLCLRNLVFCALFLTLVIDQSFAAPSGTAPAHYYSIRDLRSLEPRRNNAEDEGDITMNSNEKTAGTDQVQAESVDHDNENKKKKRSDDLESEWKEEKDILEKEDHMVTEKSVETNEGKSVEAKSTEKPSQVEEQAEESGRQSKNAERMRKRSKSVGTGNKAVAKRGIEGCTTEGIPDPSTTTNPMMSNRS</sequence>
<evidence type="ECO:0000256" key="1">
    <source>
        <dbReference type="SAM" id="MobiDB-lite"/>
    </source>
</evidence>
<name>A0A9P6NE34_9BASI</name>
<dbReference type="Proteomes" id="UP000886653">
    <property type="component" value="Unassembled WGS sequence"/>
</dbReference>
<keyword evidence="2" id="KW-0732">Signal</keyword>
<dbReference type="EMBL" id="MU167283">
    <property type="protein sequence ID" value="KAG0145076.1"/>
    <property type="molecule type" value="Genomic_DNA"/>
</dbReference>
<proteinExistence type="predicted"/>
<feature type="chain" id="PRO_5040479778" evidence="2">
    <location>
        <begin position="24"/>
        <end position="190"/>
    </location>
</feature>
<feature type="compositionally biased region" description="Polar residues" evidence="1">
    <location>
        <begin position="56"/>
        <end position="71"/>
    </location>
</feature>
<dbReference type="AlphaFoldDB" id="A0A9P6NE34"/>
<reference evidence="3" key="1">
    <citation type="submission" date="2013-11" db="EMBL/GenBank/DDBJ databases">
        <title>Genome sequence of the fusiform rust pathogen reveals effectors for host alternation and coevolution with pine.</title>
        <authorList>
            <consortium name="DOE Joint Genome Institute"/>
            <person name="Smith K."/>
            <person name="Pendleton A."/>
            <person name="Kubisiak T."/>
            <person name="Anderson C."/>
            <person name="Salamov A."/>
            <person name="Aerts A."/>
            <person name="Riley R."/>
            <person name="Clum A."/>
            <person name="Lindquist E."/>
            <person name="Ence D."/>
            <person name="Campbell M."/>
            <person name="Kronenberg Z."/>
            <person name="Feau N."/>
            <person name="Dhillon B."/>
            <person name="Hamelin R."/>
            <person name="Burleigh J."/>
            <person name="Smith J."/>
            <person name="Yandell M."/>
            <person name="Nelson C."/>
            <person name="Grigoriev I."/>
            <person name="Davis J."/>
        </authorList>
    </citation>
    <scope>NUCLEOTIDE SEQUENCE</scope>
    <source>
        <strain evidence="3">G11</strain>
    </source>
</reference>
<feature type="compositionally biased region" description="Basic and acidic residues" evidence="1">
    <location>
        <begin position="73"/>
        <end position="130"/>
    </location>
</feature>
<evidence type="ECO:0000313" key="3">
    <source>
        <dbReference type="EMBL" id="KAG0145076.1"/>
    </source>
</evidence>
<keyword evidence="4" id="KW-1185">Reference proteome</keyword>
<organism evidence="3 4">
    <name type="scientific">Cronartium quercuum f. sp. fusiforme G11</name>
    <dbReference type="NCBI Taxonomy" id="708437"/>
    <lineage>
        <taxon>Eukaryota</taxon>
        <taxon>Fungi</taxon>
        <taxon>Dikarya</taxon>
        <taxon>Basidiomycota</taxon>
        <taxon>Pucciniomycotina</taxon>
        <taxon>Pucciniomycetes</taxon>
        <taxon>Pucciniales</taxon>
        <taxon>Coleosporiaceae</taxon>
        <taxon>Cronartium</taxon>
    </lineage>
</organism>
<feature type="compositionally biased region" description="Polar residues" evidence="1">
    <location>
        <begin position="178"/>
        <end position="190"/>
    </location>
</feature>
<comment type="caution">
    <text evidence="3">The sequence shown here is derived from an EMBL/GenBank/DDBJ whole genome shotgun (WGS) entry which is preliminary data.</text>
</comment>
<gene>
    <name evidence="3" type="ORF">CROQUDRAFT_671980</name>
</gene>
<evidence type="ECO:0000256" key="2">
    <source>
        <dbReference type="SAM" id="SignalP"/>
    </source>
</evidence>
<feature type="region of interest" description="Disordered" evidence="1">
    <location>
        <begin position="44"/>
        <end position="190"/>
    </location>
</feature>